<dbReference type="NCBIfam" id="TIGR01430">
    <property type="entry name" value="aden_deam"/>
    <property type="match status" value="1"/>
</dbReference>
<dbReference type="InterPro" id="IPR001365">
    <property type="entry name" value="A_deaminase_dom"/>
</dbReference>
<feature type="binding site" evidence="5">
    <location>
        <position position="14"/>
    </location>
    <ligand>
        <name>Zn(2+)</name>
        <dbReference type="ChEBI" id="CHEBI:29105"/>
        <note>catalytic</note>
    </ligand>
</feature>
<evidence type="ECO:0000256" key="5">
    <source>
        <dbReference type="HAMAP-Rule" id="MF_01962"/>
    </source>
</evidence>
<feature type="binding site" evidence="5">
    <location>
        <position position="194"/>
    </location>
    <ligand>
        <name>Zn(2+)</name>
        <dbReference type="ChEBI" id="CHEBI:29105"/>
        <note>catalytic</note>
    </ligand>
</feature>
<comment type="function">
    <text evidence="5">Catalyzes the hydrolytic deamination of adenine to hypoxanthine. Plays an important role in the purine salvage pathway and in nitrogen catabolism.</text>
</comment>
<comment type="catalytic activity">
    <reaction evidence="5">
        <text>adenine + H2O + H(+) = hypoxanthine + NH4(+)</text>
        <dbReference type="Rhea" id="RHEA:23688"/>
        <dbReference type="ChEBI" id="CHEBI:15377"/>
        <dbReference type="ChEBI" id="CHEBI:15378"/>
        <dbReference type="ChEBI" id="CHEBI:16708"/>
        <dbReference type="ChEBI" id="CHEBI:17368"/>
        <dbReference type="ChEBI" id="CHEBI:28938"/>
        <dbReference type="EC" id="3.5.4.2"/>
    </reaction>
</comment>
<dbReference type="NCBIfam" id="NF006850">
    <property type="entry name" value="PRK09358.1-6"/>
    <property type="match status" value="1"/>
</dbReference>
<protein>
    <recommendedName>
        <fullName evidence="5">Adenine deaminase</fullName>
        <shortName evidence="5">ADE</shortName>
        <ecNumber evidence="5">3.5.4.2</ecNumber>
    </recommendedName>
    <alternativeName>
        <fullName evidence="5">Adenine aminohydrolase</fullName>
        <shortName evidence="5">AAH</shortName>
    </alternativeName>
</protein>
<feature type="domain" description="Adenosine deaminase" evidence="6">
    <location>
        <begin position="9"/>
        <end position="329"/>
    </location>
</feature>
<dbReference type="GO" id="GO:0006146">
    <property type="term" value="P:adenine catabolic process"/>
    <property type="evidence" value="ECO:0007669"/>
    <property type="project" value="UniProtKB-UniRule"/>
</dbReference>
<evidence type="ECO:0000256" key="2">
    <source>
        <dbReference type="ARBA" id="ARBA00022801"/>
    </source>
</evidence>
<dbReference type="GO" id="GO:0000034">
    <property type="term" value="F:adenine deaminase activity"/>
    <property type="evidence" value="ECO:0007669"/>
    <property type="project" value="UniProtKB-UniRule"/>
</dbReference>
<evidence type="ECO:0000313" key="8">
    <source>
        <dbReference type="Proteomes" id="UP000000377"/>
    </source>
</evidence>
<dbReference type="InterPro" id="IPR032466">
    <property type="entry name" value="Metal_Hydrolase"/>
</dbReference>
<dbReference type="eggNOG" id="COG1816">
    <property type="taxonomic scope" value="Bacteria"/>
</dbReference>
<dbReference type="GO" id="GO:0043103">
    <property type="term" value="P:hypoxanthine salvage"/>
    <property type="evidence" value="ECO:0007669"/>
    <property type="project" value="UniProtKB-UniRule"/>
</dbReference>
<dbReference type="AlphaFoldDB" id="D7C7B6"/>
<dbReference type="SUPFAM" id="SSF51556">
    <property type="entry name" value="Metallo-dependent hydrolases"/>
    <property type="match status" value="1"/>
</dbReference>
<proteinExistence type="inferred from homology"/>
<dbReference type="GO" id="GO:0009117">
    <property type="term" value="P:nucleotide metabolic process"/>
    <property type="evidence" value="ECO:0007669"/>
    <property type="project" value="UniProtKB-KW"/>
</dbReference>
<name>D7C7B6_STRBB</name>
<dbReference type="HAMAP" id="MF_01962">
    <property type="entry name" value="Adenine_deaminase"/>
    <property type="match status" value="1"/>
</dbReference>
<dbReference type="InterPro" id="IPR006330">
    <property type="entry name" value="Ado/ade_deaminase"/>
</dbReference>
<organism evidence="7 8">
    <name type="scientific">Streptomyces bingchenggensis (strain BCW-1)</name>
    <dbReference type="NCBI Taxonomy" id="749414"/>
    <lineage>
        <taxon>Bacteria</taxon>
        <taxon>Bacillati</taxon>
        <taxon>Actinomycetota</taxon>
        <taxon>Actinomycetes</taxon>
        <taxon>Kitasatosporales</taxon>
        <taxon>Streptomycetaceae</taxon>
        <taxon>Streptomyces</taxon>
    </lineage>
</organism>
<dbReference type="PATRIC" id="fig|749414.3.peg.7560"/>
<reference evidence="7 8" key="1">
    <citation type="journal article" date="2010" name="J. Bacteriol.">
        <title>Genome sequence of the milbemycin-producing bacterium Streptomyces bingchenggensis.</title>
        <authorList>
            <person name="Wang X.J."/>
            <person name="Yan Y.J."/>
            <person name="Zhang B."/>
            <person name="An J."/>
            <person name="Wang J.J."/>
            <person name="Tian J."/>
            <person name="Jiang L."/>
            <person name="Chen Y.H."/>
            <person name="Huang S.X."/>
            <person name="Yin M."/>
            <person name="Zhang J."/>
            <person name="Gao A.L."/>
            <person name="Liu C.X."/>
            <person name="Zhu Z.X."/>
            <person name="Xiang W.S."/>
        </authorList>
    </citation>
    <scope>NUCLEOTIDE SEQUENCE [LARGE SCALE GENOMIC DNA]</scope>
    <source>
        <strain evidence="7 8">BCW-1</strain>
    </source>
</reference>
<accession>D7C7B6</accession>
<dbReference type="Gene3D" id="3.20.20.140">
    <property type="entry name" value="Metal-dependent hydrolases"/>
    <property type="match status" value="1"/>
</dbReference>
<sequence length="332" mass="36363">MPPTPPPIPKAELHLHIEGTLEPELAFALAERNGVELPYATQDELRAAYSFTDLQDFLDLYYALMAVLRTEGDFADLTNAYLARARAQGVRHAEIFFDPQAHTARGVAIGTVIDGLTRALDAAEQTYGITTRLIMCFLRDESAESALEIFESARPYLDRLTAVGLDSAEVGNPPSKFREVYARAREAGLKCVAHAGEEGPPAYVWEALDILGVDRVDHGVRSLEDEALVARLVADQVPLTVCPLSNVRLRVIDRLEDHPLRAMLDAGLLVTVNSDDPAYFGGYAGDNFDAVRDALRLDGATLRALARNSFRASFLDEGARAAYLKEVDAYEG</sequence>
<gene>
    <name evidence="7" type="ordered locus">SBI_07350</name>
</gene>
<dbReference type="EMBL" id="CP002047">
    <property type="protein sequence ID" value="ADI10470.1"/>
    <property type="molecule type" value="Genomic_DNA"/>
</dbReference>
<dbReference type="KEGG" id="sbh:SBI_07350"/>
<dbReference type="HOGENOM" id="CLU_039228_7_0_11"/>
<dbReference type="EC" id="3.5.4.2" evidence="5"/>
<dbReference type="RefSeq" id="WP_014179920.1">
    <property type="nucleotide sequence ID" value="NC_016582.1"/>
</dbReference>
<evidence type="ECO:0000259" key="6">
    <source>
        <dbReference type="Pfam" id="PF00962"/>
    </source>
</evidence>
<evidence type="ECO:0000256" key="1">
    <source>
        <dbReference type="ARBA" id="ARBA00022723"/>
    </source>
</evidence>
<keyword evidence="1 5" id="KW-0479">Metal-binding</keyword>
<feature type="binding site" evidence="5">
    <location>
        <position position="275"/>
    </location>
    <ligand>
        <name>Zn(2+)</name>
        <dbReference type="ChEBI" id="CHEBI:29105"/>
        <note>catalytic</note>
    </ligand>
</feature>
<dbReference type="Proteomes" id="UP000000377">
    <property type="component" value="Chromosome"/>
</dbReference>
<dbReference type="GO" id="GO:0005829">
    <property type="term" value="C:cytosol"/>
    <property type="evidence" value="ECO:0007669"/>
    <property type="project" value="TreeGrafter"/>
</dbReference>
<dbReference type="InterPro" id="IPR028892">
    <property type="entry name" value="ADE"/>
</dbReference>
<comment type="similarity">
    <text evidence="5">Belongs to the metallo-dependent hydrolases superfamily. Adenosine and AMP deaminases family. Adenine deaminase type 2 subfamily.</text>
</comment>
<feature type="binding site" evidence="5">
    <location>
        <position position="276"/>
    </location>
    <ligand>
        <name>substrate</name>
    </ligand>
</feature>
<keyword evidence="2 5" id="KW-0378">Hydrolase</keyword>
<feature type="active site" description="Proton donor" evidence="5">
    <location>
        <position position="197"/>
    </location>
</feature>
<dbReference type="STRING" id="749414.SBI_07350"/>
<dbReference type="GO" id="GO:0008270">
    <property type="term" value="F:zinc ion binding"/>
    <property type="evidence" value="ECO:0007669"/>
    <property type="project" value="UniProtKB-UniRule"/>
</dbReference>
<dbReference type="CDD" id="cd01320">
    <property type="entry name" value="ADA"/>
    <property type="match status" value="1"/>
</dbReference>
<dbReference type="PANTHER" id="PTHR43114">
    <property type="entry name" value="ADENINE DEAMINASE"/>
    <property type="match status" value="1"/>
</dbReference>
<evidence type="ECO:0000313" key="7">
    <source>
        <dbReference type="EMBL" id="ADI10470.1"/>
    </source>
</evidence>
<keyword evidence="4 5" id="KW-0546">Nucleotide metabolism</keyword>
<comment type="cofactor">
    <cofactor evidence="5">
        <name>Zn(2+)</name>
        <dbReference type="ChEBI" id="CHEBI:29105"/>
    </cofactor>
    <text evidence="5">Binds 1 zinc ion per subunit.</text>
</comment>
<feature type="binding site" evidence="5">
    <location>
        <position position="16"/>
    </location>
    <ligand>
        <name>Zn(2+)</name>
        <dbReference type="ChEBI" id="CHEBI:29105"/>
        <note>catalytic</note>
    </ligand>
</feature>
<evidence type="ECO:0000256" key="3">
    <source>
        <dbReference type="ARBA" id="ARBA00022833"/>
    </source>
</evidence>
<dbReference type="Pfam" id="PF00962">
    <property type="entry name" value="A_deaminase"/>
    <property type="match status" value="1"/>
</dbReference>
<keyword evidence="8" id="KW-1185">Reference proteome</keyword>
<evidence type="ECO:0000256" key="4">
    <source>
        <dbReference type="ARBA" id="ARBA00023080"/>
    </source>
</evidence>
<feature type="site" description="Important for catalytic activity" evidence="5">
    <location>
        <position position="218"/>
    </location>
</feature>
<keyword evidence="3 5" id="KW-0862">Zinc</keyword>
<dbReference type="FunFam" id="3.20.20.140:FF:000039">
    <property type="entry name" value="Adenine deaminase"/>
    <property type="match status" value="1"/>
</dbReference>
<dbReference type="PANTHER" id="PTHR43114:SF6">
    <property type="entry name" value="ADENINE DEAMINASE"/>
    <property type="match status" value="1"/>
</dbReference>